<dbReference type="RefSeq" id="WP_138003194.1">
    <property type="nucleotide sequence ID" value="NZ_QGQD01000068.1"/>
</dbReference>
<proteinExistence type="predicted"/>
<gene>
    <name evidence="8" type="ORF">DSM106044_03558</name>
</gene>
<evidence type="ECO:0000259" key="4">
    <source>
        <dbReference type="Pfam" id="PF05592"/>
    </source>
</evidence>
<dbReference type="SUPFAM" id="SSF48208">
    <property type="entry name" value="Six-hairpin glycosidases"/>
    <property type="match status" value="1"/>
</dbReference>
<dbReference type="InterPro" id="IPR035396">
    <property type="entry name" value="Bac_rhamnosid6H"/>
</dbReference>
<evidence type="ECO:0000259" key="7">
    <source>
        <dbReference type="Pfam" id="PF17390"/>
    </source>
</evidence>
<feature type="domain" description="Alpha-L-rhamnosidase C-terminal" evidence="7">
    <location>
        <begin position="798"/>
        <end position="859"/>
    </location>
</feature>
<dbReference type="InterPro" id="IPR035398">
    <property type="entry name" value="Bac_rhamnosid_C"/>
</dbReference>
<comment type="caution">
    <text evidence="8">The sequence shown here is derived from an EMBL/GenBank/DDBJ whole genome shotgun (WGS) entry which is preliminary data.</text>
</comment>
<keyword evidence="3" id="KW-0378">Hydrolase</keyword>
<evidence type="ECO:0000256" key="3">
    <source>
        <dbReference type="ARBA" id="ARBA00022801"/>
    </source>
</evidence>
<reference evidence="8 9" key="1">
    <citation type="journal article" date="2019" name="Anaerobe">
        <title>Detection of Robinsoniella peoriensis in multiple bone samples of a trauma patient.</title>
        <authorList>
            <person name="Schrottner P."/>
            <person name="Hartwich K."/>
            <person name="Bunk B."/>
            <person name="Schober I."/>
            <person name="Helbig S."/>
            <person name="Rudolph W.W."/>
            <person name="Gunzer F."/>
        </authorList>
    </citation>
    <scope>NUCLEOTIDE SEQUENCE [LARGE SCALE GENOMIC DNA]</scope>
    <source>
        <strain evidence="8 9">DSM 106044</strain>
    </source>
</reference>
<dbReference type="AlphaFoldDB" id="A0A4V6HRM7"/>
<protein>
    <recommendedName>
        <fullName evidence="2">alpha-L-rhamnosidase</fullName>
        <ecNumber evidence="2">3.2.1.40</ecNumber>
    </recommendedName>
</protein>
<dbReference type="Pfam" id="PF17390">
    <property type="entry name" value="Bac_rhamnosid_C"/>
    <property type="match status" value="1"/>
</dbReference>
<dbReference type="Gene3D" id="2.60.40.10">
    <property type="entry name" value="Immunoglobulins"/>
    <property type="match status" value="1"/>
</dbReference>
<evidence type="ECO:0000259" key="5">
    <source>
        <dbReference type="Pfam" id="PF08531"/>
    </source>
</evidence>
<dbReference type="Pfam" id="PF25788">
    <property type="entry name" value="Ig_Rha78A_N"/>
    <property type="match status" value="1"/>
</dbReference>
<feature type="domain" description="Alpha-L-rhamnosidase six-hairpin glycosidase" evidence="6">
    <location>
        <begin position="425"/>
        <end position="793"/>
    </location>
</feature>
<dbReference type="PANTHER" id="PTHR33307:SF11">
    <property type="entry name" value="ALPHA-L-RHAMNOSIDASE"/>
    <property type="match status" value="1"/>
</dbReference>
<dbReference type="Pfam" id="PF17389">
    <property type="entry name" value="Bac_rhamnosid6H"/>
    <property type="match status" value="1"/>
</dbReference>
<comment type="catalytic activity">
    <reaction evidence="1">
        <text>Hydrolysis of terminal non-reducing alpha-L-rhamnose residues in alpha-L-rhamnosides.</text>
        <dbReference type="EC" id="3.2.1.40"/>
    </reaction>
</comment>
<dbReference type="InterPro" id="IPR008928">
    <property type="entry name" value="6-hairpin_glycosidase_sf"/>
</dbReference>
<dbReference type="Pfam" id="PF05592">
    <property type="entry name" value="Bac_rhamnosid"/>
    <property type="match status" value="1"/>
</dbReference>
<dbReference type="InterPro" id="IPR008902">
    <property type="entry name" value="Rhamnosid_concanavalin"/>
</dbReference>
<dbReference type="InterPro" id="IPR013783">
    <property type="entry name" value="Ig-like_fold"/>
</dbReference>
<sequence>MKAEQVKLQNCAVQAGIERMPVIKWEYSQKDAGYEQKAYRMIISEGTKKVYDSGTVYSSRQNGLEADFPLHTHKKYQIIIEITDNTGYKEKSDPAYFISGICGQSEWRGKWISNMTKKPFFTGTRFDVGKEVSAAYLSVCGLGQYEAVINEKKAGSSVLNGSWTDFHKQVHYQTYDVTEHLCSGENNISIEVGNGWYIADTSEDRHFYTLNHRYQPYGKYLTCMVQMTIYFADGSQKNVFSDGNWWTAPSPALLANVYGSEDYDAGKWSGYSELYHRTGKEKAVEMKEEDLPGGHLTPMLYPPVIVKKIYETRKITEQGKNCYVFDLGQNMSGQFEIHVKGKKGQKIKITPVEKINAEGRCEKTTETWCNYILSGGGETEIWRPKFSYAAGRWIMVEGVTRKHDNDVLPCIIDVKGYFVTSAAEDTGFFSCSDKRYEQIHDLVKRAVESNLNHIHTDCPSIEKLGWLEPNHLMGPSIMYLKNVDTLWEKISADMRAAQYEDGERDRDTGCFPHEYSAGLIPSIAPRYAKFITDCGEGSFWDIIPWGSSILLAADIQNQFYGNSRVIRENYAAAKKYVDYQYQKYQDYPSIYHHSGSEHFIRHGLGDWGIQQNKGECRENLETAFLFKDLCLLSEFSFINGDREAGVEYQMKASEVRDAYNKALLKYDEASDQWFYDAFDCKDKKITQANQAIPLYFGMVPEEKRTPVEKSLLQVTGKGRFCSGEIGLRFIFRTLAGLGRNDLIQDMIMQEEHPSYYRFIQQGETTLPEFWRDDARSRNHDMMGQIVEWFYSEVAGITSKDGFGSIRIAPQLVKDLKWLNCEYHAITGKIQVRCEKRAETCYMAVTVPVNTHAVIHLPQIYDNMVYTCSQPDVHVQNGVCHVPGGVYEFWSHH</sequence>
<evidence type="ECO:0000259" key="6">
    <source>
        <dbReference type="Pfam" id="PF17389"/>
    </source>
</evidence>
<dbReference type="EMBL" id="QGQD01000068">
    <property type="protein sequence ID" value="TLC99607.1"/>
    <property type="molecule type" value="Genomic_DNA"/>
</dbReference>
<dbReference type="GO" id="GO:0030596">
    <property type="term" value="F:alpha-L-rhamnosidase activity"/>
    <property type="evidence" value="ECO:0007669"/>
    <property type="project" value="UniProtKB-EC"/>
</dbReference>
<evidence type="ECO:0000256" key="1">
    <source>
        <dbReference type="ARBA" id="ARBA00001445"/>
    </source>
</evidence>
<evidence type="ECO:0000313" key="8">
    <source>
        <dbReference type="EMBL" id="TLC99607.1"/>
    </source>
</evidence>
<dbReference type="InterPro" id="IPR012341">
    <property type="entry name" value="6hp_glycosidase-like_sf"/>
</dbReference>
<keyword evidence="9" id="KW-1185">Reference proteome</keyword>
<dbReference type="EC" id="3.2.1.40" evidence="2"/>
<organism evidence="8 9">
    <name type="scientific">Robinsoniella peoriensis</name>
    <dbReference type="NCBI Taxonomy" id="180332"/>
    <lineage>
        <taxon>Bacteria</taxon>
        <taxon>Bacillati</taxon>
        <taxon>Bacillota</taxon>
        <taxon>Clostridia</taxon>
        <taxon>Lachnospirales</taxon>
        <taxon>Lachnospiraceae</taxon>
        <taxon>Robinsoniella</taxon>
    </lineage>
</organism>
<dbReference type="Pfam" id="PF08531">
    <property type="entry name" value="Bac_rhamnosid_N"/>
    <property type="match status" value="1"/>
</dbReference>
<feature type="domain" description="Bacterial alpha-L-rhamnosidase N-terminal" evidence="5">
    <location>
        <begin position="130"/>
        <end position="307"/>
    </location>
</feature>
<name>A0A4V6HRM7_9FIRM</name>
<accession>A0A4V6HRM7</accession>
<feature type="domain" description="Alpha-L-rhamnosidase concanavalin-like" evidence="4">
    <location>
        <begin position="319"/>
        <end position="407"/>
    </location>
</feature>
<dbReference type="STRING" id="180332.GCA_000797495_01617"/>
<evidence type="ECO:0000313" key="9">
    <source>
        <dbReference type="Proteomes" id="UP000306509"/>
    </source>
</evidence>
<dbReference type="InterPro" id="IPR013737">
    <property type="entry name" value="Bac_rhamnosid_N"/>
</dbReference>
<dbReference type="InterPro" id="IPR016007">
    <property type="entry name" value="Alpha_rhamnosid"/>
</dbReference>
<dbReference type="GO" id="GO:0005975">
    <property type="term" value="P:carbohydrate metabolic process"/>
    <property type="evidence" value="ECO:0007669"/>
    <property type="project" value="InterPro"/>
</dbReference>
<evidence type="ECO:0000256" key="2">
    <source>
        <dbReference type="ARBA" id="ARBA00012652"/>
    </source>
</evidence>
<dbReference type="Gene3D" id="2.60.420.10">
    <property type="entry name" value="Maltose phosphorylase, domain 3"/>
    <property type="match status" value="1"/>
</dbReference>
<dbReference type="PANTHER" id="PTHR33307">
    <property type="entry name" value="ALPHA-RHAMNOSIDASE (EUROFUNG)"/>
    <property type="match status" value="1"/>
</dbReference>
<dbReference type="Proteomes" id="UP000306509">
    <property type="component" value="Unassembled WGS sequence"/>
</dbReference>
<dbReference type="Gene3D" id="2.60.120.260">
    <property type="entry name" value="Galactose-binding domain-like"/>
    <property type="match status" value="2"/>
</dbReference>
<dbReference type="Gene3D" id="1.50.10.10">
    <property type="match status" value="1"/>
</dbReference>